<keyword evidence="3 4" id="KW-0408">Iron</keyword>
<dbReference type="InterPro" id="IPR027443">
    <property type="entry name" value="IPNS-like_sf"/>
</dbReference>
<protein>
    <recommendedName>
        <fullName evidence="5">Fe2OG dioxygenase domain-containing protein</fullName>
    </recommendedName>
</protein>
<dbReference type="InterPro" id="IPR050295">
    <property type="entry name" value="Plant_2OG-oxidoreductases"/>
</dbReference>
<dbReference type="InterPro" id="IPR005123">
    <property type="entry name" value="Oxoglu/Fe-dep_dioxygenase_dom"/>
</dbReference>
<dbReference type="Gene3D" id="2.60.120.330">
    <property type="entry name" value="B-lactam Antibiotic, Isopenicillin N Synthase, Chain"/>
    <property type="match status" value="1"/>
</dbReference>
<evidence type="ECO:0000256" key="2">
    <source>
        <dbReference type="ARBA" id="ARBA00022723"/>
    </source>
</evidence>
<gene>
    <name evidence="6" type="ORF">KC19_3G197700</name>
</gene>
<organism evidence="6 7">
    <name type="scientific">Ceratodon purpureus</name>
    <name type="common">Fire moss</name>
    <name type="synonym">Dicranum purpureum</name>
    <dbReference type="NCBI Taxonomy" id="3225"/>
    <lineage>
        <taxon>Eukaryota</taxon>
        <taxon>Viridiplantae</taxon>
        <taxon>Streptophyta</taxon>
        <taxon>Embryophyta</taxon>
        <taxon>Bryophyta</taxon>
        <taxon>Bryophytina</taxon>
        <taxon>Bryopsida</taxon>
        <taxon>Dicranidae</taxon>
        <taxon>Pseudoditrichales</taxon>
        <taxon>Ditrichaceae</taxon>
        <taxon>Ceratodon</taxon>
    </lineage>
</organism>
<comment type="caution">
    <text evidence="6">The sequence shown here is derived from an EMBL/GenBank/DDBJ whole genome shotgun (WGS) entry which is preliminary data.</text>
</comment>
<accession>A0A8T0IPA0</accession>
<dbReference type="PANTHER" id="PTHR47991">
    <property type="entry name" value="OXOGLUTARATE/IRON-DEPENDENT DIOXYGENASE"/>
    <property type="match status" value="1"/>
</dbReference>
<reference evidence="6" key="1">
    <citation type="submission" date="2020-06" db="EMBL/GenBank/DDBJ databases">
        <title>WGS assembly of Ceratodon purpureus strain R40.</title>
        <authorList>
            <person name="Carey S.B."/>
            <person name="Jenkins J."/>
            <person name="Shu S."/>
            <person name="Lovell J.T."/>
            <person name="Sreedasyam A."/>
            <person name="Maumus F."/>
            <person name="Tiley G.P."/>
            <person name="Fernandez-Pozo N."/>
            <person name="Barry K."/>
            <person name="Chen C."/>
            <person name="Wang M."/>
            <person name="Lipzen A."/>
            <person name="Daum C."/>
            <person name="Saski C.A."/>
            <person name="Payton A.C."/>
            <person name="Mcbreen J.C."/>
            <person name="Conrad R.E."/>
            <person name="Kollar L.M."/>
            <person name="Olsson S."/>
            <person name="Huttunen S."/>
            <person name="Landis J.B."/>
            <person name="Wickett N.J."/>
            <person name="Johnson M.G."/>
            <person name="Rensing S.A."/>
            <person name="Grimwood J."/>
            <person name="Schmutz J."/>
            <person name="Mcdaniel S.F."/>
        </authorList>
    </citation>
    <scope>NUCLEOTIDE SEQUENCE</scope>
    <source>
        <strain evidence="6">R40</strain>
    </source>
</reference>
<evidence type="ECO:0000259" key="5">
    <source>
        <dbReference type="PROSITE" id="PS51471"/>
    </source>
</evidence>
<proteinExistence type="inferred from homology"/>
<dbReference type="GO" id="GO:0046872">
    <property type="term" value="F:metal ion binding"/>
    <property type="evidence" value="ECO:0007669"/>
    <property type="project" value="UniProtKB-KW"/>
</dbReference>
<dbReference type="PROSITE" id="PS51471">
    <property type="entry name" value="FE2OG_OXY"/>
    <property type="match status" value="1"/>
</dbReference>
<dbReference type="EMBL" id="CM026423">
    <property type="protein sequence ID" value="KAG0584263.1"/>
    <property type="molecule type" value="Genomic_DNA"/>
</dbReference>
<dbReference type="GO" id="GO:0016491">
    <property type="term" value="F:oxidoreductase activity"/>
    <property type="evidence" value="ECO:0007669"/>
    <property type="project" value="UniProtKB-KW"/>
</dbReference>
<evidence type="ECO:0000256" key="4">
    <source>
        <dbReference type="RuleBase" id="RU003682"/>
    </source>
</evidence>
<dbReference type="SUPFAM" id="SSF51197">
    <property type="entry name" value="Clavaminate synthase-like"/>
    <property type="match status" value="1"/>
</dbReference>
<feature type="domain" description="Fe2OG dioxygenase" evidence="5">
    <location>
        <begin position="221"/>
        <end position="323"/>
    </location>
</feature>
<dbReference type="InterPro" id="IPR044861">
    <property type="entry name" value="IPNS-like_FE2OG_OXY"/>
</dbReference>
<keyword evidence="2 4" id="KW-0479">Metal-binding</keyword>
<evidence type="ECO:0000256" key="1">
    <source>
        <dbReference type="ARBA" id="ARBA00008056"/>
    </source>
</evidence>
<sequence>MGLDIPLAHSPNMQSGNSIDTTKLEDLLISVVESGIDQVPPDYIKLPHDRVSRSLNSEGPQEQIPVIDLAMMEDGGPGKRQVLAEIVRACEDWGCFHMINHGVPAAVMDAALDAIKGFFALPAAEREEYRQTKNAGKGCGRSYTGQGVVRDWNNLLILTDFSGEEDRKSDRGSFYDLVLAKPPGAQEALENYGQSVNILIERSFSLVSEALGQTPEFLTRKHTSRFGTVTTHYPPCPQPDLVMGLRPHEDGGIFTLIHLDEVPGLEVLKDERWVPVTPVAHSFVFMIGDLLQIISNDRFKSVTHRVVAGPIARTVMGNFAVTSNDSVIQPAAEFCSDLKPPAFRPVVFLDYKKKLVGTGTHSKRVEAYRLGQ</sequence>
<dbReference type="InterPro" id="IPR026992">
    <property type="entry name" value="DIOX_N"/>
</dbReference>
<dbReference type="Proteomes" id="UP000822688">
    <property type="component" value="Chromosome 3"/>
</dbReference>
<dbReference type="AlphaFoldDB" id="A0A8T0IPA0"/>
<keyword evidence="4" id="KW-0560">Oxidoreductase</keyword>
<name>A0A8T0IPA0_CERPU</name>
<dbReference type="Pfam" id="PF03171">
    <property type="entry name" value="2OG-FeII_Oxy"/>
    <property type="match status" value="1"/>
</dbReference>
<dbReference type="Pfam" id="PF14226">
    <property type="entry name" value="DIOX_N"/>
    <property type="match status" value="1"/>
</dbReference>
<keyword evidence="7" id="KW-1185">Reference proteome</keyword>
<evidence type="ECO:0000256" key="3">
    <source>
        <dbReference type="ARBA" id="ARBA00023004"/>
    </source>
</evidence>
<evidence type="ECO:0000313" key="7">
    <source>
        <dbReference type="Proteomes" id="UP000822688"/>
    </source>
</evidence>
<evidence type="ECO:0000313" key="6">
    <source>
        <dbReference type="EMBL" id="KAG0584263.1"/>
    </source>
</evidence>
<comment type="similarity">
    <text evidence="1 4">Belongs to the iron/ascorbate-dependent oxidoreductase family.</text>
</comment>